<organism evidence="2 3">
    <name type="scientific">Plantactinospora endophytica</name>
    <dbReference type="NCBI Taxonomy" id="673535"/>
    <lineage>
        <taxon>Bacteria</taxon>
        <taxon>Bacillati</taxon>
        <taxon>Actinomycetota</taxon>
        <taxon>Actinomycetes</taxon>
        <taxon>Micromonosporales</taxon>
        <taxon>Micromonosporaceae</taxon>
        <taxon>Plantactinospora</taxon>
    </lineage>
</organism>
<evidence type="ECO:0000313" key="3">
    <source>
        <dbReference type="Proteomes" id="UP000646749"/>
    </source>
</evidence>
<accession>A0ABQ4DRT7</accession>
<comment type="caution">
    <text evidence="2">The sequence shown here is derived from an EMBL/GenBank/DDBJ whole genome shotgun (WGS) entry which is preliminary data.</text>
</comment>
<feature type="transmembrane region" description="Helical" evidence="1">
    <location>
        <begin position="79"/>
        <end position="98"/>
    </location>
</feature>
<feature type="transmembrane region" description="Helical" evidence="1">
    <location>
        <begin position="53"/>
        <end position="73"/>
    </location>
</feature>
<protein>
    <submittedName>
        <fullName evidence="2">Uncharacterized protein</fullName>
    </submittedName>
</protein>
<keyword evidence="1" id="KW-0472">Membrane</keyword>
<sequence length="489" mass="52335">MRWGAAGGDQMDLVKEAGLEREPAARSHDPLAAALGNASLIGVGYLMLGRIRLAAAATLVSVVLVASLVWGARSTWAELVVLVWWVALVGHAWFLAGGRRQGAVQHDQQLVALAVTVPVLLALGLLRFDAAGIERTVTEARGSGDCTRALTALDGVSFGHRVADAPLTVRGERSVEACQRLQVAEERLADGLTGNTDGLTAGFDGLGRVLADLPGHDRMVDTALDRFLGGLPTPDPCRTVAVTDWLRQRQPTNNALDRSAEVVPRTAPAALVGCADSLMTGSYWALARTRYQQLLDQYPGQGQELNVRAAEGVKKAGLAIELATVRSLLDGTTSGQPRYCTQPAAYSAAAPYVKGRTNRALFYGNDEYAKKLPGTWRATDVTAAVLVVCLGQKEYGTTVRSCPYENKLFPQFPTTVAFRKIAIPMKAYELRTGKLVVTGKIQITGTSCPRILTYTRYTGLIDTGPPSEVYVTASDANVRAAFRSLITRG</sequence>
<evidence type="ECO:0000256" key="1">
    <source>
        <dbReference type="SAM" id="Phobius"/>
    </source>
</evidence>
<reference evidence="2 3" key="1">
    <citation type="submission" date="2021-01" db="EMBL/GenBank/DDBJ databases">
        <title>Whole genome shotgun sequence of Plantactinospora endophytica NBRC 110450.</title>
        <authorList>
            <person name="Komaki H."/>
            <person name="Tamura T."/>
        </authorList>
    </citation>
    <scope>NUCLEOTIDE SEQUENCE [LARGE SCALE GENOMIC DNA]</scope>
    <source>
        <strain evidence="2 3">NBRC 110450</strain>
    </source>
</reference>
<evidence type="ECO:0000313" key="2">
    <source>
        <dbReference type="EMBL" id="GIG85166.1"/>
    </source>
</evidence>
<feature type="transmembrane region" description="Helical" evidence="1">
    <location>
        <begin position="110"/>
        <end position="128"/>
    </location>
</feature>
<keyword evidence="1" id="KW-1133">Transmembrane helix</keyword>
<dbReference type="EMBL" id="BONW01000001">
    <property type="protein sequence ID" value="GIG85166.1"/>
    <property type="molecule type" value="Genomic_DNA"/>
</dbReference>
<dbReference type="Proteomes" id="UP000646749">
    <property type="component" value="Unassembled WGS sequence"/>
</dbReference>
<keyword evidence="3" id="KW-1185">Reference proteome</keyword>
<keyword evidence="1" id="KW-0812">Transmembrane</keyword>
<gene>
    <name evidence="2" type="ORF">Pen02_01020</name>
</gene>
<name>A0ABQ4DRT7_9ACTN</name>
<proteinExistence type="predicted"/>